<dbReference type="InterPro" id="IPR001623">
    <property type="entry name" value="DnaJ_domain"/>
</dbReference>
<dbReference type="InterPro" id="IPR018253">
    <property type="entry name" value="DnaJ_domain_CS"/>
</dbReference>
<feature type="domain" description="C2H2-type" evidence="7">
    <location>
        <begin position="309"/>
        <end position="333"/>
    </location>
</feature>
<evidence type="ECO:0000313" key="8">
    <source>
        <dbReference type="EMBL" id="KKK14116.1"/>
    </source>
</evidence>
<feature type="domain" description="J" evidence="6">
    <location>
        <begin position="23"/>
        <end position="89"/>
    </location>
</feature>
<evidence type="ECO:0000256" key="5">
    <source>
        <dbReference type="SAM" id="MobiDB-lite"/>
    </source>
</evidence>
<dbReference type="CDD" id="cd06257">
    <property type="entry name" value="DnaJ"/>
    <property type="match status" value="1"/>
</dbReference>
<feature type="compositionally biased region" description="Polar residues" evidence="5">
    <location>
        <begin position="1"/>
        <end position="12"/>
    </location>
</feature>
<dbReference type="InterPro" id="IPR036869">
    <property type="entry name" value="J_dom_sf"/>
</dbReference>
<dbReference type="InterPro" id="IPR003604">
    <property type="entry name" value="Matrin/U1-like-C_Znf_C2H2"/>
</dbReference>
<dbReference type="Gene3D" id="3.30.160.60">
    <property type="entry name" value="Classic Zinc Finger"/>
    <property type="match status" value="1"/>
</dbReference>
<dbReference type="FunFam" id="1.10.287.110:FF:000046">
    <property type="entry name" value="dnaJ homolog subfamily C member 21"/>
    <property type="match status" value="1"/>
</dbReference>
<dbReference type="GO" id="GO:0008270">
    <property type="term" value="F:zinc ion binding"/>
    <property type="evidence" value="ECO:0007669"/>
    <property type="project" value="UniProtKB-KW"/>
</dbReference>
<evidence type="ECO:0000256" key="2">
    <source>
        <dbReference type="ARBA" id="ARBA00022771"/>
    </source>
</evidence>
<feature type="region of interest" description="Disordered" evidence="5">
    <location>
        <begin position="1"/>
        <end position="24"/>
    </location>
</feature>
<dbReference type="InterPro" id="IPR022755">
    <property type="entry name" value="Znf_C2H2_jaz"/>
</dbReference>
<keyword evidence="3" id="KW-0862">Zinc</keyword>
<dbReference type="GO" id="GO:0005737">
    <property type="term" value="C:cytoplasm"/>
    <property type="evidence" value="ECO:0007669"/>
    <property type="project" value="TreeGrafter"/>
</dbReference>
<dbReference type="Proteomes" id="UP000034291">
    <property type="component" value="Unassembled WGS sequence"/>
</dbReference>
<dbReference type="STRING" id="308745.A0A0F8UTD9"/>
<keyword evidence="1" id="KW-0479">Metal-binding</keyword>
<dbReference type="SUPFAM" id="SSF46565">
    <property type="entry name" value="Chaperone J-domain"/>
    <property type="match status" value="1"/>
</dbReference>
<evidence type="ECO:0000256" key="4">
    <source>
        <dbReference type="PROSITE-ProRule" id="PRU00042"/>
    </source>
</evidence>
<dbReference type="Gene3D" id="1.10.287.110">
    <property type="entry name" value="DnaJ domain"/>
    <property type="match status" value="1"/>
</dbReference>
<dbReference type="InterPro" id="IPR054076">
    <property type="entry name" value="ZUO1-like_ZHD"/>
</dbReference>
<dbReference type="PRINTS" id="PR00625">
    <property type="entry name" value="JDOMAIN"/>
</dbReference>
<dbReference type="EMBL" id="JZBS01003665">
    <property type="protein sequence ID" value="KKK14116.1"/>
    <property type="molecule type" value="Genomic_DNA"/>
</dbReference>
<dbReference type="Pfam" id="PF12171">
    <property type="entry name" value="zf-C2H2_jaz"/>
    <property type="match status" value="1"/>
</dbReference>
<feature type="region of interest" description="Disordered" evidence="5">
    <location>
        <begin position="451"/>
        <end position="505"/>
    </location>
</feature>
<dbReference type="PROSITE" id="PS00636">
    <property type="entry name" value="DNAJ_1"/>
    <property type="match status" value="1"/>
</dbReference>
<dbReference type="SMART" id="SM00355">
    <property type="entry name" value="ZnF_C2H2"/>
    <property type="match status" value="2"/>
</dbReference>
<feature type="compositionally biased region" description="Basic residues" evidence="5">
    <location>
        <begin position="489"/>
        <end position="498"/>
    </location>
</feature>
<organism evidence="8 9">
    <name type="scientific">Aspergillus rambellii</name>
    <dbReference type="NCBI Taxonomy" id="308745"/>
    <lineage>
        <taxon>Eukaryota</taxon>
        <taxon>Fungi</taxon>
        <taxon>Dikarya</taxon>
        <taxon>Ascomycota</taxon>
        <taxon>Pezizomycotina</taxon>
        <taxon>Eurotiomycetes</taxon>
        <taxon>Eurotiomycetidae</taxon>
        <taxon>Eurotiales</taxon>
        <taxon>Aspergillaceae</taxon>
        <taxon>Aspergillus</taxon>
        <taxon>Aspergillus subgen. Nidulantes</taxon>
    </lineage>
</organism>
<keyword evidence="9" id="KW-1185">Reference proteome</keyword>
<comment type="caution">
    <text evidence="8">The sequence shown here is derived from an EMBL/GenBank/DDBJ whole genome shotgun (WGS) entry which is preliminary data.</text>
</comment>
<gene>
    <name evidence="8" type="ORF">ARAM_007138</name>
</gene>
<feature type="compositionally biased region" description="Basic and acidic residues" evidence="5">
    <location>
        <begin position="13"/>
        <end position="24"/>
    </location>
</feature>
<evidence type="ECO:0000259" key="6">
    <source>
        <dbReference type="PROSITE" id="PS50076"/>
    </source>
</evidence>
<feature type="compositionally biased region" description="Polar residues" evidence="5">
    <location>
        <begin position="387"/>
        <end position="405"/>
    </location>
</feature>
<dbReference type="Pfam" id="PF21884">
    <property type="entry name" value="ZUO1-like_ZHD"/>
    <property type="match status" value="1"/>
</dbReference>
<feature type="compositionally biased region" description="Basic and acidic residues" evidence="5">
    <location>
        <begin position="451"/>
        <end position="461"/>
    </location>
</feature>
<evidence type="ECO:0000313" key="9">
    <source>
        <dbReference type="Proteomes" id="UP000034291"/>
    </source>
</evidence>
<feature type="region of interest" description="Disordered" evidence="5">
    <location>
        <begin position="387"/>
        <end position="434"/>
    </location>
</feature>
<accession>A0A0F8UTD9</accession>
<feature type="compositionally biased region" description="Low complexity" evidence="5">
    <location>
        <begin position="412"/>
        <end position="422"/>
    </location>
</feature>
<dbReference type="InterPro" id="IPR013087">
    <property type="entry name" value="Znf_C2H2_type"/>
</dbReference>
<dbReference type="PROSITE" id="PS50076">
    <property type="entry name" value="DNAJ_2"/>
    <property type="match status" value="1"/>
</dbReference>
<dbReference type="InterPro" id="IPR036236">
    <property type="entry name" value="Znf_C2H2_sf"/>
</dbReference>
<feature type="domain" description="C2H2-type" evidence="7">
    <location>
        <begin position="508"/>
        <end position="536"/>
    </location>
</feature>
<evidence type="ECO:0000256" key="3">
    <source>
        <dbReference type="ARBA" id="ARBA00022833"/>
    </source>
</evidence>
<evidence type="ECO:0000256" key="1">
    <source>
        <dbReference type="ARBA" id="ARBA00022723"/>
    </source>
</evidence>
<name>A0A0F8UTD9_9EURO</name>
<dbReference type="SMART" id="SM00271">
    <property type="entry name" value="DnaJ"/>
    <property type="match status" value="1"/>
</dbReference>
<dbReference type="OrthoDB" id="5894at2759"/>
<reference evidence="8 9" key="1">
    <citation type="submission" date="2015-02" db="EMBL/GenBank/DDBJ databases">
        <title>Draft Genome Sequences of Two Closely-Related Aflatoxigenic Aspergillus Species Obtained from the Cote d'Ivoire.</title>
        <authorList>
            <person name="Moore G.G."/>
            <person name="Beltz S.B."/>
            <person name="Mack B.M."/>
        </authorList>
    </citation>
    <scope>NUCLEOTIDE SEQUENCE [LARGE SCALE GENOMIC DNA]</scope>
    <source>
        <strain evidence="8 9">SRRC1468</strain>
    </source>
</reference>
<protein>
    <submittedName>
        <fullName evidence="8">Uncharacterized protein</fullName>
    </submittedName>
</protein>
<dbReference type="InterPro" id="IPR051964">
    <property type="entry name" value="Chaperone_stress_response"/>
</dbReference>
<keyword evidence="2 4" id="KW-0863">Zinc-finger</keyword>
<proteinExistence type="predicted"/>
<dbReference type="Pfam" id="PF00226">
    <property type="entry name" value="DnaJ"/>
    <property type="match status" value="1"/>
</dbReference>
<dbReference type="SUPFAM" id="SSF57667">
    <property type="entry name" value="beta-beta-alpha zinc fingers"/>
    <property type="match status" value="1"/>
</dbReference>
<dbReference type="PROSITE" id="PS00028">
    <property type="entry name" value="ZINC_FINGER_C2H2_1"/>
    <property type="match status" value="2"/>
</dbReference>
<dbReference type="SMART" id="SM00451">
    <property type="entry name" value="ZnF_U1"/>
    <property type="match status" value="2"/>
</dbReference>
<dbReference type="AlphaFoldDB" id="A0A0F8UTD9"/>
<dbReference type="PANTHER" id="PTHR44029">
    <property type="entry name" value="DNAJ HOMOLOG SUBFAMILY C MEMBER 21"/>
    <property type="match status" value="1"/>
</dbReference>
<dbReference type="GO" id="GO:0003676">
    <property type="term" value="F:nucleic acid binding"/>
    <property type="evidence" value="ECO:0007669"/>
    <property type="project" value="InterPro"/>
</dbReference>
<dbReference type="PANTHER" id="PTHR44029:SF1">
    <property type="entry name" value="DNAJ HOMOLOG SUBFAMILY C MEMBER 21"/>
    <property type="match status" value="1"/>
</dbReference>
<dbReference type="PROSITE" id="PS50157">
    <property type="entry name" value="ZINC_FINGER_C2H2_2"/>
    <property type="match status" value="2"/>
</dbReference>
<sequence length="541" mass="61855">MGQGHSTQQQDANESKEGPEKRDYYELLEVEQDASQEEIKKAYRKKALELHPDKNYGNVEATTKLFAEVQSAYEVLSDPQERSWYDSHRDAFLGNNGSAETTDYSYNTRMTTSAEVLKLFSRFSPQMEFSDSPSGFYGGLRDTFAQLASEEEMACRWENIEIIEYPSFGSRDDDLEVVRQFYAVWSSFSTKKSFSWKDTYRYSDAPDRRVRRLMEKENRRLREGAIREFNDAVRSLVAFVKKRDPRYKSYKETQSQQHEVLRQSAAAQATRSRAANEAKLRNHIVQEWAKSENLEANESESSESDDEHFECIVCNKTFKTQNQFQAHERSKKHLKAVKQLCWEMRLQDETLELNEGLGSYEDPVQKDDSLQNDSVTAICPTLEQNIGQSDIESNQEPGIITSPQVSGRKSDTTSSGGSKTTRAQTLSPDATLWSKDGSDYIARETLEDRLGLRDSHAHGEPEGDSLDELSERLSTSKLDPPRPSPTKIGKAKQKRAKKAQLEKEASTLKCTACNDSFSSRNQLFSHIKLDHTNNERKSHRN</sequence>
<evidence type="ECO:0000259" key="7">
    <source>
        <dbReference type="PROSITE" id="PS50157"/>
    </source>
</evidence>